<comment type="subcellular location">
    <subcellularLocation>
        <location evidence="1">Cell membrane</location>
        <topology evidence="1">Multi-pass membrane protein</topology>
    </subcellularLocation>
</comment>
<dbReference type="InterPro" id="IPR020846">
    <property type="entry name" value="MFS_dom"/>
</dbReference>
<dbReference type="GO" id="GO:0022857">
    <property type="term" value="F:transmembrane transporter activity"/>
    <property type="evidence" value="ECO:0007669"/>
    <property type="project" value="InterPro"/>
</dbReference>
<feature type="transmembrane region" description="Helical" evidence="8">
    <location>
        <begin position="229"/>
        <end position="249"/>
    </location>
</feature>
<dbReference type="PANTHER" id="PTHR23502:SF186">
    <property type="entry name" value="MAJOR FACILITATOR SUPERFAMILY (MFS) PROFILE DOMAIN-CONTAINING PROTEIN"/>
    <property type="match status" value="1"/>
</dbReference>
<feature type="transmembrane region" description="Helical" evidence="8">
    <location>
        <begin position="113"/>
        <end position="132"/>
    </location>
</feature>
<comment type="similarity">
    <text evidence="7">Belongs to the major facilitator superfamily. DHA1 family. Polyamines/proton antiporter (TC 2.A.1.2.16) subfamily.</text>
</comment>
<keyword evidence="5 8" id="KW-1133">Transmembrane helix</keyword>
<dbReference type="Pfam" id="PF07690">
    <property type="entry name" value="MFS_1"/>
    <property type="match status" value="1"/>
</dbReference>
<keyword evidence="4 8" id="KW-0812">Transmembrane</keyword>
<dbReference type="Proteomes" id="UP000663873">
    <property type="component" value="Unassembled WGS sequence"/>
</dbReference>
<dbReference type="PROSITE" id="PS50850">
    <property type="entry name" value="MFS"/>
    <property type="match status" value="1"/>
</dbReference>
<keyword evidence="3" id="KW-1003">Cell membrane</keyword>
<gene>
    <name evidence="10" type="ORF">TIS948_LOCUS31970</name>
    <name evidence="11" type="ORF">UJA718_LOCUS1651</name>
</gene>
<evidence type="ECO:0000256" key="7">
    <source>
        <dbReference type="ARBA" id="ARBA00038459"/>
    </source>
</evidence>
<reference evidence="10" key="1">
    <citation type="submission" date="2021-02" db="EMBL/GenBank/DDBJ databases">
        <authorList>
            <person name="Nowell W R."/>
        </authorList>
    </citation>
    <scope>NUCLEOTIDE SEQUENCE</scope>
</reference>
<name>A0A818EBH7_9BILA</name>
<dbReference type="Proteomes" id="UP000663825">
    <property type="component" value="Unassembled WGS sequence"/>
</dbReference>
<keyword evidence="6 8" id="KW-0472">Membrane</keyword>
<organism evidence="10 12">
    <name type="scientific">Rotaria socialis</name>
    <dbReference type="NCBI Taxonomy" id="392032"/>
    <lineage>
        <taxon>Eukaryota</taxon>
        <taxon>Metazoa</taxon>
        <taxon>Spiralia</taxon>
        <taxon>Gnathifera</taxon>
        <taxon>Rotifera</taxon>
        <taxon>Eurotatoria</taxon>
        <taxon>Bdelloidea</taxon>
        <taxon>Philodinida</taxon>
        <taxon>Philodinidae</taxon>
        <taxon>Rotaria</taxon>
    </lineage>
</organism>
<dbReference type="OrthoDB" id="10036697at2759"/>
<dbReference type="GO" id="GO:0005886">
    <property type="term" value="C:plasma membrane"/>
    <property type="evidence" value="ECO:0007669"/>
    <property type="project" value="UniProtKB-SubCell"/>
</dbReference>
<feature type="transmembrane region" description="Helical" evidence="8">
    <location>
        <begin position="305"/>
        <end position="329"/>
    </location>
</feature>
<dbReference type="EMBL" id="CAJNXB010005838">
    <property type="protein sequence ID" value="CAF3451539.1"/>
    <property type="molecule type" value="Genomic_DNA"/>
</dbReference>
<feature type="transmembrane region" description="Helical" evidence="8">
    <location>
        <begin position="73"/>
        <end position="93"/>
    </location>
</feature>
<protein>
    <recommendedName>
        <fullName evidence="9">Major facilitator superfamily (MFS) profile domain-containing protein</fullName>
    </recommendedName>
</protein>
<dbReference type="AlphaFoldDB" id="A0A818EBH7"/>
<dbReference type="Gene3D" id="1.20.1250.20">
    <property type="entry name" value="MFS general substrate transporter like domains"/>
    <property type="match status" value="1"/>
</dbReference>
<keyword evidence="2" id="KW-0813">Transport</keyword>
<feature type="domain" description="Major facilitator superfamily (MFS) profile" evidence="9">
    <location>
        <begin position="75"/>
        <end position="415"/>
    </location>
</feature>
<feature type="transmembrane region" description="Helical" evidence="8">
    <location>
        <begin position="139"/>
        <end position="156"/>
    </location>
</feature>
<comment type="caution">
    <text evidence="10">The sequence shown here is derived from an EMBL/GenBank/DDBJ whole genome shotgun (WGS) entry which is preliminary data.</text>
</comment>
<dbReference type="SUPFAM" id="SSF103473">
    <property type="entry name" value="MFS general substrate transporter"/>
    <property type="match status" value="1"/>
</dbReference>
<dbReference type="InterPro" id="IPR036259">
    <property type="entry name" value="MFS_trans_sf"/>
</dbReference>
<evidence type="ECO:0000256" key="8">
    <source>
        <dbReference type="SAM" id="Phobius"/>
    </source>
</evidence>
<evidence type="ECO:0000313" key="12">
    <source>
        <dbReference type="Proteomes" id="UP000663825"/>
    </source>
</evidence>
<sequence length="415" mass="46229">MVVEKEVETAYRSNIDVSKLTPFRAPYRLYITPFEEIVAHQYRGEGTHDTPFIVDWITNDPENPQTWRKVYKWLLTVFVSLTTLSVAFCSSAYVGNFEGVMKEFGSSVEVTTLGISLFVLGFSLGPLLWAPFSEMFGRRIIFIITYLALVAFNVGSAGSQNIWTLLILRFLAGAFGSSPLTNAAGTIADIFSAKDRGLGIVVLASAPFLGPTLGPIIGNIIGQSIGWRWIQGVMAIYTAVVVLVGILVYPETYAPVLIRQRANKLSKVTGFVYRSKFEEHEQICFGRLLRTSLSRPWTFLFCEPIVLLLSMCMAIIYGILCMLFGAFPIVFNEERRWSPTIGGLAFIGIACGFIIGMIYCVFENFRYSRLVDAYAGQPVPPEQRLPPAIVGSFALPIGLFWLPGPTIHRYTLLFQ</sequence>
<feature type="transmembrane region" description="Helical" evidence="8">
    <location>
        <begin position="341"/>
        <end position="362"/>
    </location>
</feature>
<evidence type="ECO:0000256" key="5">
    <source>
        <dbReference type="ARBA" id="ARBA00022989"/>
    </source>
</evidence>
<evidence type="ECO:0000256" key="2">
    <source>
        <dbReference type="ARBA" id="ARBA00022448"/>
    </source>
</evidence>
<evidence type="ECO:0000259" key="9">
    <source>
        <dbReference type="PROSITE" id="PS50850"/>
    </source>
</evidence>
<feature type="transmembrane region" description="Helical" evidence="8">
    <location>
        <begin position="197"/>
        <end position="217"/>
    </location>
</feature>
<accession>A0A818EBH7</accession>
<evidence type="ECO:0000256" key="4">
    <source>
        <dbReference type="ARBA" id="ARBA00022692"/>
    </source>
</evidence>
<evidence type="ECO:0000313" key="10">
    <source>
        <dbReference type="EMBL" id="CAF3451539.1"/>
    </source>
</evidence>
<dbReference type="InterPro" id="IPR011701">
    <property type="entry name" value="MFS"/>
</dbReference>
<evidence type="ECO:0000256" key="6">
    <source>
        <dbReference type="ARBA" id="ARBA00023136"/>
    </source>
</evidence>
<keyword evidence="13" id="KW-1185">Reference proteome</keyword>
<evidence type="ECO:0000313" key="11">
    <source>
        <dbReference type="EMBL" id="CAF4122514.1"/>
    </source>
</evidence>
<evidence type="ECO:0000256" key="1">
    <source>
        <dbReference type="ARBA" id="ARBA00004651"/>
    </source>
</evidence>
<feature type="transmembrane region" description="Helical" evidence="8">
    <location>
        <begin position="162"/>
        <end position="185"/>
    </location>
</feature>
<dbReference type="EMBL" id="CAJOBP010000102">
    <property type="protein sequence ID" value="CAF4122514.1"/>
    <property type="molecule type" value="Genomic_DNA"/>
</dbReference>
<proteinExistence type="inferred from homology"/>
<evidence type="ECO:0000256" key="3">
    <source>
        <dbReference type="ARBA" id="ARBA00022475"/>
    </source>
</evidence>
<evidence type="ECO:0000313" key="13">
    <source>
        <dbReference type="Proteomes" id="UP000663873"/>
    </source>
</evidence>
<dbReference type="PANTHER" id="PTHR23502">
    <property type="entry name" value="MAJOR FACILITATOR SUPERFAMILY"/>
    <property type="match status" value="1"/>
</dbReference>